<gene>
    <name evidence="2" type="ORF">JQ615_38865</name>
</gene>
<evidence type="ECO:0000313" key="3">
    <source>
        <dbReference type="Proteomes" id="UP001315278"/>
    </source>
</evidence>
<keyword evidence="3" id="KW-1185">Reference proteome</keyword>
<sequence>MAYVYILQNGTDNIFKIGRTIDIEARLRQLRTGNPQLTVFQLIETDHEVFCESYLHKRLGTKQICGGSSEEFFAVTPAELEPIIADAKAYLVECLPMLLEAERMQEKDSDGSTKIPGNAAISMHQEMLEVAEQIHRLQAVMMEQIAGLQSRYDFLEAEIKVTMGTAAELKGIATWKTGVRNGFDRSAFQEAEPKLYEQYKKQSRTRTFKLMKQQ</sequence>
<name>A0ABS5FX69_9BRAD</name>
<evidence type="ECO:0000313" key="2">
    <source>
        <dbReference type="EMBL" id="MBR0801326.1"/>
    </source>
</evidence>
<protein>
    <submittedName>
        <fullName evidence="2">GIY-YIG nuclease family protein</fullName>
    </submittedName>
</protein>
<accession>A0ABS5FX69</accession>
<comment type="caution">
    <text evidence="2">The sequence shown here is derived from an EMBL/GenBank/DDBJ whole genome shotgun (WGS) entry which is preliminary data.</text>
</comment>
<dbReference type="EMBL" id="JAFCJH010000078">
    <property type="protein sequence ID" value="MBR0801326.1"/>
    <property type="molecule type" value="Genomic_DNA"/>
</dbReference>
<dbReference type="SMART" id="SM00974">
    <property type="entry name" value="T5orf172"/>
    <property type="match status" value="1"/>
</dbReference>
<dbReference type="Pfam" id="PF13455">
    <property type="entry name" value="MUG113"/>
    <property type="match status" value="1"/>
</dbReference>
<evidence type="ECO:0000259" key="1">
    <source>
        <dbReference type="SMART" id="SM00974"/>
    </source>
</evidence>
<dbReference type="Proteomes" id="UP001315278">
    <property type="component" value="Unassembled WGS sequence"/>
</dbReference>
<reference evidence="3" key="1">
    <citation type="journal article" date="2021" name="ISME J.">
        <title>Evolutionary origin and ecological implication of a unique nif island in free-living Bradyrhizobium lineages.</title>
        <authorList>
            <person name="Tao J."/>
        </authorList>
    </citation>
    <scope>NUCLEOTIDE SEQUENCE [LARGE SCALE GENOMIC DNA]</scope>
    <source>
        <strain evidence="3">SZCCT0434</strain>
    </source>
</reference>
<feature type="domain" description="Bacteriophage T5 Orf172 DNA-binding" evidence="1">
    <location>
        <begin position="9"/>
        <end position="87"/>
    </location>
</feature>
<organism evidence="2 3">
    <name type="scientific">Bradyrhizobium jicamae</name>
    <dbReference type="NCBI Taxonomy" id="280332"/>
    <lineage>
        <taxon>Bacteria</taxon>
        <taxon>Pseudomonadati</taxon>
        <taxon>Pseudomonadota</taxon>
        <taxon>Alphaproteobacteria</taxon>
        <taxon>Hyphomicrobiales</taxon>
        <taxon>Nitrobacteraceae</taxon>
        <taxon>Bradyrhizobium</taxon>
    </lineage>
</organism>
<dbReference type="RefSeq" id="WP_212495411.1">
    <property type="nucleotide sequence ID" value="NZ_JAFCJH010000078.1"/>
</dbReference>
<dbReference type="InterPro" id="IPR018306">
    <property type="entry name" value="Phage_T5_Orf172_DNA-bd"/>
</dbReference>
<proteinExistence type="predicted"/>